<dbReference type="InterPro" id="IPR020631">
    <property type="entry name" value="THF_DH/CycHdrlase_NAD-bd_dom"/>
</dbReference>
<proteinExistence type="predicted"/>
<dbReference type="PANTHER" id="PTHR48099">
    <property type="entry name" value="C-1-TETRAHYDROFOLATE SYNTHASE, CYTOPLASMIC-RELATED"/>
    <property type="match status" value="1"/>
</dbReference>
<name>A0ABD0U937_DENTH</name>
<feature type="domain" description="Tetrahydrofolate dehydrogenase/cyclohydrolase NAD(P)-binding" evidence="2">
    <location>
        <begin position="4"/>
        <end position="114"/>
    </location>
</feature>
<evidence type="ECO:0000259" key="2">
    <source>
        <dbReference type="Pfam" id="PF02882"/>
    </source>
</evidence>
<keyword evidence="4" id="KW-1185">Reference proteome</keyword>
<dbReference type="EMBL" id="JANQDX010000018">
    <property type="protein sequence ID" value="KAL0906861.1"/>
    <property type="molecule type" value="Genomic_DNA"/>
</dbReference>
<dbReference type="Proteomes" id="UP001552299">
    <property type="component" value="Unassembled WGS sequence"/>
</dbReference>
<dbReference type="Gene3D" id="3.40.50.720">
    <property type="entry name" value="NAD(P)-binding Rossmann-like Domain"/>
    <property type="match status" value="1"/>
</dbReference>
<dbReference type="Pfam" id="PF02882">
    <property type="entry name" value="THF_DHG_CYH_C"/>
    <property type="match status" value="1"/>
</dbReference>
<accession>A0ABD0U937</accession>
<dbReference type="AlphaFoldDB" id="A0ABD0U937"/>
<dbReference type="GO" id="GO:0004477">
    <property type="term" value="F:methenyltetrahydrofolate cyclohydrolase activity"/>
    <property type="evidence" value="ECO:0007669"/>
    <property type="project" value="UniProtKB-EC"/>
</dbReference>
<gene>
    <name evidence="3" type="ORF">M5K25_025390</name>
</gene>
<comment type="caution">
    <text evidence="3">The sequence shown here is derived from an EMBL/GenBank/DDBJ whole genome shotgun (WGS) entry which is preliminary data.</text>
</comment>
<dbReference type="InterPro" id="IPR036291">
    <property type="entry name" value="NAD(P)-bd_dom_sf"/>
</dbReference>
<protein>
    <recommendedName>
        <fullName evidence="1">methenyltetrahydrofolate cyclohydrolase</fullName>
        <ecNumber evidence="1">3.5.4.9</ecNumber>
    </recommendedName>
</protein>
<dbReference type="EC" id="3.5.4.9" evidence="1"/>
<reference evidence="3 4" key="1">
    <citation type="journal article" date="2024" name="Plant Biotechnol. J.">
        <title>Dendrobium thyrsiflorum genome and its molecular insights into genes involved in important horticultural traits.</title>
        <authorList>
            <person name="Chen B."/>
            <person name="Wang J.Y."/>
            <person name="Zheng P.J."/>
            <person name="Li K.L."/>
            <person name="Liang Y.M."/>
            <person name="Chen X.F."/>
            <person name="Zhang C."/>
            <person name="Zhao X."/>
            <person name="He X."/>
            <person name="Zhang G.Q."/>
            <person name="Liu Z.J."/>
            <person name="Xu Q."/>
        </authorList>
    </citation>
    <scope>NUCLEOTIDE SEQUENCE [LARGE SCALE GENOMIC DNA]</scope>
    <source>
        <strain evidence="3">GZMU011</strain>
    </source>
</reference>
<evidence type="ECO:0000313" key="4">
    <source>
        <dbReference type="Proteomes" id="UP001552299"/>
    </source>
</evidence>
<sequence>MANSVLQRANATISIVHSKTKNPEEIIRQADILISAAGVPNLVRGSWLKPGAVVIDVGNNAVDDSESALGYRLVGDVCFAEVSSVASAITPVPGGIGPMNIAMLLSNTLSSVKRIHHLK</sequence>
<dbReference type="InterPro" id="IPR000672">
    <property type="entry name" value="THF_DH/CycHdrlase"/>
</dbReference>
<evidence type="ECO:0000256" key="1">
    <source>
        <dbReference type="ARBA" id="ARBA00012776"/>
    </source>
</evidence>
<dbReference type="SUPFAM" id="SSF51735">
    <property type="entry name" value="NAD(P)-binding Rossmann-fold domains"/>
    <property type="match status" value="1"/>
</dbReference>
<dbReference type="PRINTS" id="PR00085">
    <property type="entry name" value="THFDHDRGNASE"/>
</dbReference>
<evidence type="ECO:0000313" key="3">
    <source>
        <dbReference type="EMBL" id="KAL0906861.1"/>
    </source>
</evidence>
<dbReference type="PANTHER" id="PTHR48099:SF5">
    <property type="entry name" value="C-1-TETRAHYDROFOLATE SYNTHASE, CYTOPLASMIC"/>
    <property type="match status" value="1"/>
</dbReference>
<organism evidence="3 4">
    <name type="scientific">Dendrobium thyrsiflorum</name>
    <name type="common">Pinecone-like raceme dendrobium</name>
    <name type="synonym">Orchid</name>
    <dbReference type="NCBI Taxonomy" id="117978"/>
    <lineage>
        <taxon>Eukaryota</taxon>
        <taxon>Viridiplantae</taxon>
        <taxon>Streptophyta</taxon>
        <taxon>Embryophyta</taxon>
        <taxon>Tracheophyta</taxon>
        <taxon>Spermatophyta</taxon>
        <taxon>Magnoliopsida</taxon>
        <taxon>Liliopsida</taxon>
        <taxon>Asparagales</taxon>
        <taxon>Orchidaceae</taxon>
        <taxon>Epidendroideae</taxon>
        <taxon>Malaxideae</taxon>
        <taxon>Dendrobiinae</taxon>
        <taxon>Dendrobium</taxon>
    </lineage>
</organism>